<keyword evidence="2" id="KW-1185">Reference proteome</keyword>
<protein>
    <submittedName>
        <fullName evidence="1">Uncharacterized protein</fullName>
    </submittedName>
</protein>
<comment type="caution">
    <text evidence="1">The sequence shown here is derived from an EMBL/GenBank/DDBJ whole genome shotgun (WGS) entry which is preliminary data.</text>
</comment>
<accession>A0AAW0ISI3</accession>
<evidence type="ECO:0000313" key="2">
    <source>
        <dbReference type="Proteomes" id="UP000237347"/>
    </source>
</evidence>
<sequence length="78" mass="8928">MALTTILQRFSFELSPSYRHAPTPVITPTTVWCSPHSTYTVASTMKDSKKFIVVTNFMRMQDRDQPLGYVTSGEHLIY</sequence>
<name>A0AAW0ISI3_QUESU</name>
<evidence type="ECO:0000313" key="1">
    <source>
        <dbReference type="EMBL" id="KAK7817404.1"/>
    </source>
</evidence>
<dbReference type="Proteomes" id="UP000237347">
    <property type="component" value="Unassembled WGS sequence"/>
</dbReference>
<dbReference type="EMBL" id="PKMF04000882">
    <property type="protein sequence ID" value="KAK7817404.1"/>
    <property type="molecule type" value="Genomic_DNA"/>
</dbReference>
<gene>
    <name evidence="1" type="ORF">CFP56_042808</name>
</gene>
<organism evidence="1 2">
    <name type="scientific">Quercus suber</name>
    <name type="common">Cork oak</name>
    <dbReference type="NCBI Taxonomy" id="58331"/>
    <lineage>
        <taxon>Eukaryota</taxon>
        <taxon>Viridiplantae</taxon>
        <taxon>Streptophyta</taxon>
        <taxon>Embryophyta</taxon>
        <taxon>Tracheophyta</taxon>
        <taxon>Spermatophyta</taxon>
        <taxon>Magnoliopsida</taxon>
        <taxon>eudicotyledons</taxon>
        <taxon>Gunneridae</taxon>
        <taxon>Pentapetalae</taxon>
        <taxon>rosids</taxon>
        <taxon>fabids</taxon>
        <taxon>Fagales</taxon>
        <taxon>Fagaceae</taxon>
        <taxon>Quercus</taxon>
    </lineage>
</organism>
<proteinExistence type="predicted"/>
<dbReference type="AlphaFoldDB" id="A0AAW0ISI3"/>
<reference evidence="1 2" key="1">
    <citation type="journal article" date="2018" name="Sci. Data">
        <title>The draft genome sequence of cork oak.</title>
        <authorList>
            <person name="Ramos A.M."/>
            <person name="Usie A."/>
            <person name="Barbosa P."/>
            <person name="Barros P.M."/>
            <person name="Capote T."/>
            <person name="Chaves I."/>
            <person name="Simoes F."/>
            <person name="Abreu I."/>
            <person name="Carrasquinho I."/>
            <person name="Faro C."/>
            <person name="Guimaraes J.B."/>
            <person name="Mendonca D."/>
            <person name="Nobrega F."/>
            <person name="Rodrigues L."/>
            <person name="Saibo N.J.M."/>
            <person name="Varela M.C."/>
            <person name="Egas C."/>
            <person name="Matos J."/>
            <person name="Miguel C.M."/>
            <person name="Oliveira M.M."/>
            <person name="Ricardo C.P."/>
            <person name="Goncalves S."/>
        </authorList>
    </citation>
    <scope>NUCLEOTIDE SEQUENCE [LARGE SCALE GENOMIC DNA]</scope>
    <source>
        <strain evidence="2">cv. HL8</strain>
    </source>
</reference>